<proteinExistence type="predicted"/>
<evidence type="ECO:0000313" key="3">
    <source>
        <dbReference type="Proteomes" id="UP000009222"/>
    </source>
</evidence>
<evidence type="ECO:0000256" key="1">
    <source>
        <dbReference type="SAM" id="SignalP"/>
    </source>
</evidence>
<dbReference type="eggNOG" id="ENOG5030Y29">
    <property type="taxonomic scope" value="Bacteria"/>
</dbReference>
<dbReference type="Proteomes" id="UP000009222">
    <property type="component" value="Chromosome"/>
</dbReference>
<protein>
    <submittedName>
        <fullName evidence="2">Putative lipoprotein</fullName>
    </submittedName>
</protein>
<feature type="chain" id="PRO_5003335028" evidence="1">
    <location>
        <begin position="28"/>
        <end position="143"/>
    </location>
</feature>
<dbReference type="AlphaFoldDB" id="F5Y7R6"/>
<keyword evidence="1" id="KW-0732">Signal</keyword>
<dbReference type="KEGG" id="taz:TREAZ_3453"/>
<dbReference type="InParanoid" id="F5Y7R6"/>
<dbReference type="OrthoDB" id="9882110at2"/>
<dbReference type="RefSeq" id="WP_015712120.1">
    <property type="nucleotide sequence ID" value="NC_015577.1"/>
</dbReference>
<keyword evidence="2" id="KW-0449">Lipoprotein</keyword>
<feature type="signal peptide" evidence="1">
    <location>
        <begin position="1"/>
        <end position="27"/>
    </location>
</feature>
<dbReference type="PROSITE" id="PS51257">
    <property type="entry name" value="PROKAR_LIPOPROTEIN"/>
    <property type="match status" value="1"/>
</dbReference>
<gene>
    <name evidence="2" type="ordered locus">TREAZ_3453</name>
</gene>
<reference evidence="3" key="1">
    <citation type="submission" date="2009-12" db="EMBL/GenBank/DDBJ databases">
        <title>Complete sequence of Treponema azotonutricium strain ZAS-9.</title>
        <authorList>
            <person name="Tetu S.G."/>
            <person name="Matson E."/>
            <person name="Ren Q."/>
            <person name="Seshadri R."/>
            <person name="Elbourne L."/>
            <person name="Hassan K.A."/>
            <person name="Durkin A."/>
            <person name="Radune D."/>
            <person name="Mohamoud Y."/>
            <person name="Shay R."/>
            <person name="Jin S."/>
            <person name="Zhang X."/>
            <person name="Lucey K."/>
            <person name="Ballor N.R."/>
            <person name="Ottesen E."/>
            <person name="Rosenthal R."/>
            <person name="Allen A."/>
            <person name="Leadbetter J.R."/>
            <person name="Paulsen I.T."/>
        </authorList>
    </citation>
    <scope>NUCLEOTIDE SEQUENCE [LARGE SCALE GENOMIC DNA]</scope>
    <source>
        <strain evidence="3">ATCC BAA-888 / DSM 13862 / ZAS-9</strain>
    </source>
</reference>
<dbReference type="HOGENOM" id="CLU_1805315_0_0_12"/>
<dbReference type="STRING" id="545695.TREAZ_3453"/>
<evidence type="ECO:0000313" key="2">
    <source>
        <dbReference type="EMBL" id="AEF83096.1"/>
    </source>
</evidence>
<sequence>MQKRFSFAMIAALVAIAGFMLSGCDMEASSLENFEYYLQGSWVSTRDLSSYWPPEDQGRLVIGSGSIKIIGYVLPFNFGYTKDTELIGYSEESSSDSNVKRGTIFIREKGTLKNVPYVRWPTASKEYMLTVGTDRNEETFRKE</sequence>
<accession>F5Y7R6</accession>
<keyword evidence="3" id="KW-1185">Reference proteome</keyword>
<organism evidence="2 3">
    <name type="scientific">Leadbettera azotonutricia (strain ATCC BAA-888 / DSM 13862 / ZAS-9)</name>
    <name type="common">Treponema azotonutricium</name>
    <dbReference type="NCBI Taxonomy" id="545695"/>
    <lineage>
        <taxon>Bacteria</taxon>
        <taxon>Pseudomonadati</taxon>
        <taxon>Spirochaetota</taxon>
        <taxon>Spirochaetia</taxon>
        <taxon>Spirochaetales</taxon>
        <taxon>Breznakiellaceae</taxon>
        <taxon>Leadbettera</taxon>
    </lineage>
</organism>
<dbReference type="EMBL" id="CP001841">
    <property type="protein sequence ID" value="AEF83096.1"/>
    <property type="molecule type" value="Genomic_DNA"/>
</dbReference>
<name>F5Y7R6_LEAAZ</name>
<reference evidence="2 3" key="2">
    <citation type="journal article" date="2011" name="ISME J.">
        <title>RNA-seq reveals cooperative metabolic interactions between two termite-gut spirochete species in co-culture.</title>
        <authorList>
            <person name="Rosenthal A.Z."/>
            <person name="Matson E.G."/>
            <person name="Eldar A."/>
            <person name="Leadbetter J.R."/>
        </authorList>
    </citation>
    <scope>NUCLEOTIDE SEQUENCE [LARGE SCALE GENOMIC DNA]</scope>
    <source>
        <strain evidence="3">ATCC BAA-888 / DSM 13862 / ZAS-9</strain>
    </source>
</reference>